<dbReference type="InterPro" id="IPR036165">
    <property type="entry name" value="YefM-like_sf"/>
</dbReference>
<evidence type="ECO:0000256" key="1">
    <source>
        <dbReference type="ARBA" id="ARBA00009981"/>
    </source>
</evidence>
<organism evidence="2">
    <name type="scientific">hydrocarbon metagenome</name>
    <dbReference type="NCBI Taxonomy" id="938273"/>
    <lineage>
        <taxon>unclassified sequences</taxon>
        <taxon>metagenomes</taxon>
        <taxon>ecological metagenomes</taxon>
    </lineage>
</organism>
<evidence type="ECO:0000313" key="2">
    <source>
        <dbReference type="EMBL" id="KUG22705.1"/>
    </source>
</evidence>
<evidence type="ECO:0008006" key="3">
    <source>
        <dbReference type="Google" id="ProtNLM"/>
    </source>
</evidence>
<dbReference type="EMBL" id="LNQE01000943">
    <property type="protein sequence ID" value="KUG22705.1"/>
    <property type="molecule type" value="Genomic_DNA"/>
</dbReference>
<dbReference type="Gene3D" id="3.40.1620.10">
    <property type="entry name" value="YefM-like domain"/>
    <property type="match status" value="1"/>
</dbReference>
<protein>
    <recommendedName>
        <fullName evidence="3">Antitoxin</fullName>
    </recommendedName>
</protein>
<accession>A0A0W8FPL7</accession>
<reference evidence="2" key="1">
    <citation type="journal article" date="2015" name="Proc. Natl. Acad. Sci. U.S.A.">
        <title>Networks of energetic and metabolic interactions define dynamics in microbial communities.</title>
        <authorList>
            <person name="Embree M."/>
            <person name="Liu J.K."/>
            <person name="Al-Bassam M.M."/>
            <person name="Zengler K."/>
        </authorList>
    </citation>
    <scope>NUCLEOTIDE SEQUENCE</scope>
</reference>
<dbReference type="AlphaFoldDB" id="A0A0W8FPL7"/>
<comment type="caution">
    <text evidence="2">The sequence shown here is derived from an EMBL/GenBank/DDBJ whole genome shotgun (WGS) entry which is preliminary data.</text>
</comment>
<name>A0A0W8FPL7_9ZZZZ</name>
<sequence length="89" mass="10544">MLVETDRMIPVTKLQKELTKRVRDISEGGSPLFILKNNEMEAVILAPAEYEYLMNLSELIEQYEINDVIVKRMKNYKRSKNVKWNDLRV</sequence>
<gene>
    <name evidence="2" type="ORF">ASZ90_007502</name>
</gene>
<comment type="similarity">
    <text evidence="1">Belongs to the phD/YefM antitoxin family.</text>
</comment>
<dbReference type="SUPFAM" id="SSF143120">
    <property type="entry name" value="YefM-like"/>
    <property type="match status" value="1"/>
</dbReference>
<proteinExistence type="inferred from homology"/>